<dbReference type="PANTHER" id="PTHR31286">
    <property type="entry name" value="GLYCINE-RICH CELL WALL STRUCTURAL PROTEIN 1.8-LIKE"/>
    <property type="match status" value="1"/>
</dbReference>
<dbReference type="SUPFAM" id="SSF57756">
    <property type="entry name" value="Retrovirus zinc finger-like domains"/>
    <property type="match status" value="1"/>
</dbReference>
<accession>A0A1R3IGI2</accession>
<dbReference type="OrthoDB" id="994464at2759"/>
<sequence length="210" mass="24107">MACEDVVFGEGPDDLLLQELDILELTTEDESHLMLKEWPVDAILEEIDFTLSEFWVQVHNLPLAYMTKANAEKIAATFPGLVELDFDSEEPVRWNGVLRMKVKVNVEDPLKTGFYLQRKYKPSSWVSFKYERLPDFCFHCGRLGHVNKDCKFRDDGRKKGSYGHWMKANQLKKASVFKGAPSKNPNFHKRKEGEEEAARSIHVEGASAKL</sequence>
<dbReference type="InterPro" id="IPR036875">
    <property type="entry name" value="Znf_CCHC_sf"/>
</dbReference>
<dbReference type="GO" id="GO:0003676">
    <property type="term" value="F:nucleic acid binding"/>
    <property type="evidence" value="ECO:0007669"/>
    <property type="project" value="InterPro"/>
</dbReference>
<feature type="region of interest" description="Disordered" evidence="2">
    <location>
        <begin position="180"/>
        <end position="210"/>
    </location>
</feature>
<dbReference type="STRING" id="210143.A0A1R3IGI2"/>
<proteinExistence type="predicted"/>
<dbReference type="AlphaFoldDB" id="A0A1R3IGI2"/>
<evidence type="ECO:0000259" key="3">
    <source>
        <dbReference type="PROSITE" id="PS50158"/>
    </source>
</evidence>
<dbReference type="Gramene" id="OMO81698">
    <property type="protein sequence ID" value="OMO81698"/>
    <property type="gene ID" value="CCACVL1_12285"/>
</dbReference>
<evidence type="ECO:0000313" key="5">
    <source>
        <dbReference type="Proteomes" id="UP000188268"/>
    </source>
</evidence>
<keyword evidence="1" id="KW-0479">Metal-binding</keyword>
<keyword evidence="1" id="KW-0862">Zinc</keyword>
<dbReference type="OMA" id="MAGELWI"/>
<reference evidence="4 5" key="1">
    <citation type="submission" date="2013-09" db="EMBL/GenBank/DDBJ databases">
        <title>Corchorus capsularis genome sequencing.</title>
        <authorList>
            <person name="Alam M."/>
            <person name="Haque M.S."/>
            <person name="Islam M.S."/>
            <person name="Emdad E.M."/>
            <person name="Islam M.M."/>
            <person name="Ahmed B."/>
            <person name="Halim A."/>
            <person name="Hossen Q.M.M."/>
            <person name="Hossain M.Z."/>
            <person name="Ahmed R."/>
            <person name="Khan M.M."/>
            <person name="Islam R."/>
            <person name="Rashid M.M."/>
            <person name="Khan S.A."/>
            <person name="Rahman M.S."/>
            <person name="Alam M."/>
        </authorList>
    </citation>
    <scope>NUCLEOTIDE SEQUENCE [LARGE SCALE GENOMIC DNA]</scope>
    <source>
        <strain evidence="5">cv. CVL-1</strain>
        <tissue evidence="4">Whole seedling</tissue>
    </source>
</reference>
<feature type="compositionally biased region" description="Basic and acidic residues" evidence="2">
    <location>
        <begin position="191"/>
        <end position="202"/>
    </location>
</feature>
<dbReference type="EMBL" id="AWWV01010101">
    <property type="protein sequence ID" value="OMO81698.1"/>
    <property type="molecule type" value="Genomic_DNA"/>
</dbReference>
<gene>
    <name evidence="4" type="ORF">CCACVL1_12285</name>
</gene>
<organism evidence="4 5">
    <name type="scientific">Corchorus capsularis</name>
    <name type="common">Jute</name>
    <dbReference type="NCBI Taxonomy" id="210143"/>
    <lineage>
        <taxon>Eukaryota</taxon>
        <taxon>Viridiplantae</taxon>
        <taxon>Streptophyta</taxon>
        <taxon>Embryophyta</taxon>
        <taxon>Tracheophyta</taxon>
        <taxon>Spermatophyta</taxon>
        <taxon>Magnoliopsida</taxon>
        <taxon>eudicotyledons</taxon>
        <taxon>Gunneridae</taxon>
        <taxon>Pentapetalae</taxon>
        <taxon>rosids</taxon>
        <taxon>malvids</taxon>
        <taxon>Malvales</taxon>
        <taxon>Malvaceae</taxon>
        <taxon>Grewioideae</taxon>
        <taxon>Apeibeae</taxon>
        <taxon>Corchorus</taxon>
    </lineage>
</organism>
<dbReference type="InterPro" id="IPR025836">
    <property type="entry name" value="Zn_knuckle_CX2CX4HX4C"/>
</dbReference>
<comment type="caution">
    <text evidence="4">The sequence shown here is derived from an EMBL/GenBank/DDBJ whole genome shotgun (WGS) entry which is preliminary data.</text>
</comment>
<dbReference type="PROSITE" id="PS50158">
    <property type="entry name" value="ZF_CCHC"/>
    <property type="match status" value="1"/>
</dbReference>
<dbReference type="PANTHER" id="PTHR31286:SF178">
    <property type="entry name" value="DUF4283 DOMAIN-CONTAINING PROTEIN"/>
    <property type="match status" value="1"/>
</dbReference>
<dbReference type="InterPro" id="IPR040256">
    <property type="entry name" value="At4g02000-like"/>
</dbReference>
<evidence type="ECO:0000256" key="2">
    <source>
        <dbReference type="SAM" id="MobiDB-lite"/>
    </source>
</evidence>
<protein>
    <submittedName>
        <fullName evidence="4">Zinc finger, CCHC-type</fullName>
    </submittedName>
</protein>
<dbReference type="InterPro" id="IPR001878">
    <property type="entry name" value="Znf_CCHC"/>
</dbReference>
<dbReference type="GO" id="GO:0008270">
    <property type="term" value="F:zinc ion binding"/>
    <property type="evidence" value="ECO:0007669"/>
    <property type="project" value="UniProtKB-KW"/>
</dbReference>
<keyword evidence="5" id="KW-1185">Reference proteome</keyword>
<evidence type="ECO:0000256" key="1">
    <source>
        <dbReference type="PROSITE-ProRule" id="PRU00047"/>
    </source>
</evidence>
<evidence type="ECO:0000313" key="4">
    <source>
        <dbReference type="EMBL" id="OMO81698.1"/>
    </source>
</evidence>
<feature type="domain" description="CCHC-type" evidence="3">
    <location>
        <begin position="137"/>
        <end position="151"/>
    </location>
</feature>
<keyword evidence="1" id="KW-0863">Zinc-finger</keyword>
<dbReference type="Proteomes" id="UP000188268">
    <property type="component" value="Unassembled WGS sequence"/>
</dbReference>
<name>A0A1R3IGI2_COCAP</name>
<dbReference type="Pfam" id="PF14392">
    <property type="entry name" value="zf-CCHC_4"/>
    <property type="match status" value="1"/>
</dbReference>